<name>A0ABD2IAU0_HETSC</name>
<feature type="region of interest" description="Disordered" evidence="3">
    <location>
        <begin position="1"/>
        <end position="22"/>
    </location>
</feature>
<dbReference type="AlphaFoldDB" id="A0ABD2IAU0"/>
<dbReference type="Pfam" id="PF10170">
    <property type="entry name" value="C6_DPF"/>
    <property type="match status" value="1"/>
</dbReference>
<gene>
    <name evidence="5" type="ORF">niasHS_012170</name>
</gene>
<comment type="caution">
    <text evidence="5">The sequence shown here is derived from an EMBL/GenBank/DDBJ whole genome shotgun (WGS) entry which is preliminary data.</text>
</comment>
<dbReference type="PANTHER" id="PTHR31849:SF1">
    <property type="entry name" value="CYSTEINE-RICH DPF MOTIF DOMAIN-CONTAINING PROTEIN 1"/>
    <property type="match status" value="1"/>
</dbReference>
<reference evidence="5 6" key="1">
    <citation type="submission" date="2024-10" db="EMBL/GenBank/DDBJ databases">
        <authorList>
            <person name="Kim D."/>
        </authorList>
    </citation>
    <scope>NUCLEOTIDE SEQUENCE [LARGE SCALE GENOMIC DNA]</scope>
    <source>
        <strain evidence="5">Taebaek</strain>
    </source>
</reference>
<dbReference type="EMBL" id="JBICCN010000326">
    <property type="protein sequence ID" value="KAL3077464.1"/>
    <property type="molecule type" value="Genomic_DNA"/>
</dbReference>
<feature type="compositionally biased region" description="Basic and acidic residues" evidence="3">
    <location>
        <begin position="1"/>
        <end position="20"/>
    </location>
</feature>
<accession>A0ABD2IAU0</accession>
<dbReference type="PANTHER" id="PTHR31849">
    <property type="entry name" value="CYSTEINE-RICH PDF MOTIF DOMAIN-CONTAINING PROTEIN 1"/>
    <property type="match status" value="1"/>
</dbReference>
<keyword evidence="6" id="KW-1185">Reference proteome</keyword>
<dbReference type="InterPro" id="IPR018785">
    <property type="entry name" value="CDPF1_dom"/>
</dbReference>
<evidence type="ECO:0000256" key="2">
    <source>
        <dbReference type="ARBA" id="ARBA00014801"/>
    </source>
</evidence>
<evidence type="ECO:0000256" key="3">
    <source>
        <dbReference type="SAM" id="MobiDB-lite"/>
    </source>
</evidence>
<dbReference type="Proteomes" id="UP001620645">
    <property type="component" value="Unassembled WGS sequence"/>
</dbReference>
<organism evidence="5 6">
    <name type="scientific">Heterodera schachtii</name>
    <name type="common">Sugarbeet cyst nematode worm</name>
    <name type="synonym">Tylenchus schachtii</name>
    <dbReference type="NCBI Taxonomy" id="97005"/>
    <lineage>
        <taxon>Eukaryota</taxon>
        <taxon>Metazoa</taxon>
        <taxon>Ecdysozoa</taxon>
        <taxon>Nematoda</taxon>
        <taxon>Chromadorea</taxon>
        <taxon>Rhabditida</taxon>
        <taxon>Tylenchina</taxon>
        <taxon>Tylenchomorpha</taxon>
        <taxon>Tylenchoidea</taxon>
        <taxon>Heteroderidae</taxon>
        <taxon>Heteroderinae</taxon>
        <taxon>Heterodera</taxon>
    </lineage>
</organism>
<comment type="similarity">
    <text evidence="1">Belongs to the CDPF1 family.</text>
</comment>
<proteinExistence type="inferred from homology"/>
<feature type="domain" description="Cysteine-rich DPF motif" evidence="4">
    <location>
        <begin position="37"/>
        <end position="136"/>
    </location>
</feature>
<evidence type="ECO:0000313" key="5">
    <source>
        <dbReference type="EMBL" id="KAL3077464.1"/>
    </source>
</evidence>
<dbReference type="InterPro" id="IPR042426">
    <property type="entry name" value="CDPF1"/>
</dbReference>
<evidence type="ECO:0000256" key="1">
    <source>
        <dbReference type="ARBA" id="ARBA00007917"/>
    </source>
</evidence>
<sequence>MYSDKPTKTEEKTDQRDEQKSAVTLIGSSSAENLEEFCCSNSDCQLSLKCSYGKLEFEKNSCVESSYYMRNPFEPPNFHKSHRDYSLDDFVIVGSRCFICEQQICVDEECSLFYKHTFCLRCVWRERHSFPSELVAQAAKSNRKEKERKAKKD</sequence>
<evidence type="ECO:0000313" key="6">
    <source>
        <dbReference type="Proteomes" id="UP001620645"/>
    </source>
</evidence>
<evidence type="ECO:0000259" key="4">
    <source>
        <dbReference type="Pfam" id="PF10170"/>
    </source>
</evidence>
<protein>
    <recommendedName>
        <fullName evidence="2">Cysteine-rich DPF motif domain-containing protein 1</fullName>
    </recommendedName>
</protein>